<evidence type="ECO:0000313" key="1">
    <source>
        <dbReference type="EMBL" id="KAK7068137.1"/>
    </source>
</evidence>
<sequence length="103" mass="11498">MILSEIRRSSRIMTCTASVLSSMLANVRCPDSKIIDGDGVWAALKRNISNAAEWHDGTIFQDSELASYYSLVDERKSQQKPILGVEVVPLGWRRGIISTNLPY</sequence>
<dbReference type="Proteomes" id="UP001381693">
    <property type="component" value="Unassembled WGS sequence"/>
</dbReference>
<protein>
    <submittedName>
        <fullName evidence="1">Uncharacterized protein</fullName>
    </submittedName>
</protein>
<dbReference type="AlphaFoldDB" id="A0AAN9A3G2"/>
<gene>
    <name evidence="1" type="ORF">SK128_008207</name>
</gene>
<organism evidence="1 2">
    <name type="scientific">Halocaridina rubra</name>
    <name type="common">Hawaiian red shrimp</name>
    <dbReference type="NCBI Taxonomy" id="373956"/>
    <lineage>
        <taxon>Eukaryota</taxon>
        <taxon>Metazoa</taxon>
        <taxon>Ecdysozoa</taxon>
        <taxon>Arthropoda</taxon>
        <taxon>Crustacea</taxon>
        <taxon>Multicrustacea</taxon>
        <taxon>Malacostraca</taxon>
        <taxon>Eumalacostraca</taxon>
        <taxon>Eucarida</taxon>
        <taxon>Decapoda</taxon>
        <taxon>Pleocyemata</taxon>
        <taxon>Caridea</taxon>
        <taxon>Atyoidea</taxon>
        <taxon>Atyidae</taxon>
        <taxon>Halocaridina</taxon>
    </lineage>
</organism>
<evidence type="ECO:0000313" key="2">
    <source>
        <dbReference type="Proteomes" id="UP001381693"/>
    </source>
</evidence>
<proteinExistence type="predicted"/>
<dbReference type="EMBL" id="JAXCGZ010017417">
    <property type="protein sequence ID" value="KAK7068137.1"/>
    <property type="molecule type" value="Genomic_DNA"/>
</dbReference>
<accession>A0AAN9A3G2</accession>
<comment type="caution">
    <text evidence="1">The sequence shown here is derived from an EMBL/GenBank/DDBJ whole genome shotgun (WGS) entry which is preliminary data.</text>
</comment>
<keyword evidence="2" id="KW-1185">Reference proteome</keyword>
<name>A0AAN9A3G2_HALRR</name>
<reference evidence="1 2" key="1">
    <citation type="submission" date="2023-11" db="EMBL/GenBank/DDBJ databases">
        <title>Halocaridina rubra genome assembly.</title>
        <authorList>
            <person name="Smith C."/>
        </authorList>
    </citation>
    <scope>NUCLEOTIDE SEQUENCE [LARGE SCALE GENOMIC DNA]</scope>
    <source>
        <strain evidence="1">EP-1</strain>
        <tissue evidence="1">Whole</tissue>
    </source>
</reference>
<feature type="non-terminal residue" evidence="1">
    <location>
        <position position="103"/>
    </location>
</feature>